<dbReference type="SUPFAM" id="SSF140860">
    <property type="entry name" value="Pseudo ankyrin repeat-like"/>
    <property type="match status" value="1"/>
</dbReference>
<evidence type="ECO:0000313" key="4">
    <source>
        <dbReference type="Proteomes" id="UP000006882"/>
    </source>
</evidence>
<feature type="domain" description="PGG" evidence="2">
    <location>
        <begin position="474"/>
        <end position="586"/>
    </location>
</feature>
<dbReference type="InterPro" id="IPR026961">
    <property type="entry name" value="PGG_dom"/>
</dbReference>
<accession>A0A251Q4S2</accession>
<dbReference type="EMBL" id="CM007653">
    <property type="protein sequence ID" value="ONI18752.1"/>
    <property type="molecule type" value="Genomic_DNA"/>
</dbReference>
<dbReference type="Gramene" id="ONI18752">
    <property type="protein sequence ID" value="ONI18752"/>
    <property type="gene ID" value="PRUPE_3G236600"/>
</dbReference>
<dbReference type="SMART" id="SM00248">
    <property type="entry name" value="ANK"/>
    <property type="match status" value="5"/>
</dbReference>
<dbReference type="STRING" id="3760.A0A251Q4S2"/>
<dbReference type="PANTHER" id="PTHR24177">
    <property type="entry name" value="CASKIN"/>
    <property type="match status" value="1"/>
</dbReference>
<dbReference type="SUPFAM" id="SSF48403">
    <property type="entry name" value="Ankyrin repeat"/>
    <property type="match status" value="1"/>
</dbReference>
<evidence type="ECO:0000313" key="3">
    <source>
        <dbReference type="EMBL" id="ONI18752.1"/>
    </source>
</evidence>
<keyword evidence="4" id="KW-1185">Reference proteome</keyword>
<feature type="transmembrane region" description="Helical" evidence="1">
    <location>
        <begin position="480"/>
        <end position="499"/>
    </location>
</feature>
<proteinExistence type="predicted"/>
<feature type="transmembrane region" description="Helical" evidence="1">
    <location>
        <begin position="563"/>
        <end position="588"/>
    </location>
</feature>
<evidence type="ECO:0000259" key="2">
    <source>
        <dbReference type="Pfam" id="PF13962"/>
    </source>
</evidence>
<name>A0A251Q4S2_PRUPE</name>
<evidence type="ECO:0000256" key="1">
    <source>
        <dbReference type="SAM" id="Phobius"/>
    </source>
</evidence>
<dbReference type="OrthoDB" id="1184773at2759"/>
<dbReference type="Proteomes" id="UP000006882">
    <property type="component" value="Chromosome G3"/>
</dbReference>
<keyword evidence="1" id="KW-0472">Membrane</keyword>
<organism evidence="3 4">
    <name type="scientific">Prunus persica</name>
    <name type="common">Peach</name>
    <name type="synonym">Amygdalus persica</name>
    <dbReference type="NCBI Taxonomy" id="3760"/>
    <lineage>
        <taxon>Eukaryota</taxon>
        <taxon>Viridiplantae</taxon>
        <taxon>Streptophyta</taxon>
        <taxon>Embryophyta</taxon>
        <taxon>Tracheophyta</taxon>
        <taxon>Spermatophyta</taxon>
        <taxon>Magnoliopsida</taxon>
        <taxon>eudicotyledons</taxon>
        <taxon>Gunneridae</taxon>
        <taxon>Pentapetalae</taxon>
        <taxon>rosids</taxon>
        <taxon>fabids</taxon>
        <taxon>Rosales</taxon>
        <taxon>Rosaceae</taxon>
        <taxon>Amygdaloideae</taxon>
        <taxon>Amygdaleae</taxon>
        <taxon>Prunus</taxon>
    </lineage>
</organism>
<dbReference type="GO" id="GO:0016020">
    <property type="term" value="C:membrane"/>
    <property type="evidence" value="ECO:0000318"/>
    <property type="project" value="GO_Central"/>
</dbReference>
<dbReference type="PANTHER" id="PTHR24177:SF329">
    <property type="entry name" value="ANKYRIN REPEAT PROTEIN"/>
    <property type="match status" value="1"/>
</dbReference>
<feature type="transmembrane region" description="Helical" evidence="1">
    <location>
        <begin position="594"/>
        <end position="618"/>
    </location>
</feature>
<dbReference type="SMR" id="A0A251Q4S2"/>
<dbReference type="InterPro" id="IPR002110">
    <property type="entry name" value="Ankyrin_rpt"/>
</dbReference>
<feature type="transmembrane region" description="Helical" evidence="1">
    <location>
        <begin position="519"/>
        <end position="542"/>
    </location>
</feature>
<dbReference type="InterPro" id="IPR036770">
    <property type="entry name" value="Ankyrin_rpt-contain_sf"/>
</dbReference>
<dbReference type="Pfam" id="PF13962">
    <property type="entry name" value="PGG"/>
    <property type="match status" value="1"/>
</dbReference>
<gene>
    <name evidence="3" type="ORF">PRUPE_3G236600</name>
</gene>
<dbReference type="Gene3D" id="1.25.40.20">
    <property type="entry name" value="Ankyrin repeat-containing domain"/>
    <property type="match status" value="2"/>
</dbReference>
<dbReference type="AlphaFoldDB" id="A0A251Q4S2"/>
<reference evidence="3 4" key="1">
    <citation type="journal article" date="2013" name="Nat. Genet.">
        <title>The high-quality draft genome of peach (Prunus persica) identifies unique patterns of genetic diversity, domestication and genome evolution.</title>
        <authorList>
            <consortium name="International Peach Genome Initiative"/>
            <person name="Verde I."/>
            <person name="Abbott A.G."/>
            <person name="Scalabrin S."/>
            <person name="Jung S."/>
            <person name="Shu S."/>
            <person name="Marroni F."/>
            <person name="Zhebentyayeva T."/>
            <person name="Dettori M.T."/>
            <person name="Grimwood J."/>
            <person name="Cattonaro F."/>
            <person name="Zuccolo A."/>
            <person name="Rossini L."/>
            <person name="Jenkins J."/>
            <person name="Vendramin E."/>
            <person name="Meisel L.A."/>
            <person name="Decroocq V."/>
            <person name="Sosinski B."/>
            <person name="Prochnik S."/>
            <person name="Mitros T."/>
            <person name="Policriti A."/>
            <person name="Cipriani G."/>
            <person name="Dondini L."/>
            <person name="Ficklin S."/>
            <person name="Goodstein D.M."/>
            <person name="Xuan P."/>
            <person name="Del Fabbro C."/>
            <person name="Aramini V."/>
            <person name="Copetti D."/>
            <person name="Gonzalez S."/>
            <person name="Horner D.S."/>
            <person name="Falchi R."/>
            <person name="Lucas S."/>
            <person name="Mica E."/>
            <person name="Maldonado J."/>
            <person name="Lazzari B."/>
            <person name="Bielenberg D."/>
            <person name="Pirona R."/>
            <person name="Miculan M."/>
            <person name="Barakat A."/>
            <person name="Testolin R."/>
            <person name="Stella A."/>
            <person name="Tartarini S."/>
            <person name="Tonutti P."/>
            <person name="Arus P."/>
            <person name="Orellana A."/>
            <person name="Wells C."/>
            <person name="Main D."/>
            <person name="Vizzotto G."/>
            <person name="Silva H."/>
            <person name="Salamini F."/>
            <person name="Schmutz J."/>
            <person name="Morgante M."/>
            <person name="Rokhsar D.S."/>
        </authorList>
    </citation>
    <scope>NUCLEOTIDE SEQUENCE [LARGE SCALE GENOMIC DNA]</scope>
    <source>
        <strain evidence="4">cv. Nemared</strain>
    </source>
</reference>
<sequence>MAASLVSSIANHLNMLKPSPEEGLHNNKDESDVKYDPLYDSLKRGDWNAAKEFIDRHPGALTYRGSSSGGTALHEAIERKQLHIVEELLKLMTEKDLEIEDGDGFTAFFYALLKGMAAIVAKMVKKNKNLVTKRFTNSKDRTPVLVACGWGHWEIARFLYSRTPIHVLTQDKNGRDGAQLISYCLVHRNKSDIGWDLLQKYPKLALTENYSLGHSPLNTLAGLHSAFPSEVPLSCWQRLIYNNIHVQQPQPVPINSDVCVNFEELEDDKRNRRYLISSVTGFFQGVVKNLLKLLGVHDLHEMRLHHVGMLEFLRLMGDVVKSRDLDSKQTDFVLKAIFRAVERGQVEFIKEMCKAIPLMTRDERGRSIFHYAVECRREKVFNLIYGLSEYDRNAILTSADDFNNTILHAAGSLSAHLNHIQGAALQMQRELQWFKEVESIVPLPALETINFTEKMTAREVFTENHKELVKEGEESMKGTATSCTVVGALIVTIMFAAAFTVPGGSNQDTGFPIFLGKKFFRVFLISDSISLFSSTTSVMIFLGILTSRYAEDDFLRSLPTKMLLGLFTLFLSIAAMMVAFSSTLFILLEGESWVSFPIILLAGVPIASFLWMQFPVFFK</sequence>
<protein>
    <recommendedName>
        <fullName evidence="2">PGG domain-containing protein</fullName>
    </recommendedName>
</protein>
<keyword evidence="1" id="KW-0812">Transmembrane</keyword>
<keyword evidence="1" id="KW-1133">Transmembrane helix</keyword>